<name>A0A5B7JMQ6_PORTR</name>
<sequence>MKWRDSRRFTLHVLRDFGMGKRSVENYVNRELQDFMVMTQVSEREGSFKSS</sequence>
<dbReference type="OrthoDB" id="1055148at2759"/>
<dbReference type="AlphaFoldDB" id="A0A5B7JMQ6"/>
<keyword evidence="2" id="KW-1185">Reference proteome</keyword>
<dbReference type="EMBL" id="VSRR010103898">
    <property type="protein sequence ID" value="MPC95895.1"/>
    <property type="molecule type" value="Genomic_DNA"/>
</dbReference>
<dbReference type="Proteomes" id="UP000324222">
    <property type="component" value="Unassembled WGS sequence"/>
</dbReference>
<gene>
    <name evidence="1" type="primary">CYP2C1</name>
    <name evidence="1" type="ORF">E2C01_091124</name>
</gene>
<reference evidence="1 2" key="1">
    <citation type="submission" date="2019-05" db="EMBL/GenBank/DDBJ databases">
        <title>Another draft genome of Portunus trituberculatus and its Hox gene families provides insights of decapod evolution.</title>
        <authorList>
            <person name="Jeong J.-H."/>
            <person name="Song I."/>
            <person name="Kim S."/>
            <person name="Choi T."/>
            <person name="Kim D."/>
            <person name="Ryu S."/>
            <person name="Kim W."/>
        </authorList>
    </citation>
    <scope>NUCLEOTIDE SEQUENCE [LARGE SCALE GENOMIC DNA]</scope>
    <source>
        <tissue evidence="1">Muscle</tissue>
    </source>
</reference>
<evidence type="ECO:0000313" key="1">
    <source>
        <dbReference type="EMBL" id="MPC95895.1"/>
    </source>
</evidence>
<proteinExistence type="predicted"/>
<comment type="caution">
    <text evidence="1">The sequence shown here is derived from an EMBL/GenBank/DDBJ whole genome shotgun (WGS) entry which is preliminary data.</text>
</comment>
<evidence type="ECO:0000313" key="2">
    <source>
        <dbReference type="Proteomes" id="UP000324222"/>
    </source>
</evidence>
<organism evidence="1 2">
    <name type="scientific">Portunus trituberculatus</name>
    <name type="common">Swimming crab</name>
    <name type="synonym">Neptunus trituberculatus</name>
    <dbReference type="NCBI Taxonomy" id="210409"/>
    <lineage>
        <taxon>Eukaryota</taxon>
        <taxon>Metazoa</taxon>
        <taxon>Ecdysozoa</taxon>
        <taxon>Arthropoda</taxon>
        <taxon>Crustacea</taxon>
        <taxon>Multicrustacea</taxon>
        <taxon>Malacostraca</taxon>
        <taxon>Eumalacostraca</taxon>
        <taxon>Eucarida</taxon>
        <taxon>Decapoda</taxon>
        <taxon>Pleocyemata</taxon>
        <taxon>Brachyura</taxon>
        <taxon>Eubrachyura</taxon>
        <taxon>Portunoidea</taxon>
        <taxon>Portunidae</taxon>
        <taxon>Portuninae</taxon>
        <taxon>Portunus</taxon>
    </lineage>
</organism>
<accession>A0A5B7JMQ6</accession>
<protein>
    <submittedName>
        <fullName evidence="1">Cytochrome P450 2C1</fullName>
    </submittedName>
</protein>